<evidence type="ECO:0000313" key="4">
    <source>
        <dbReference type="Proteomes" id="UP001206128"/>
    </source>
</evidence>
<keyword evidence="2" id="KW-0472">Membrane</keyword>
<feature type="transmembrane region" description="Helical" evidence="2">
    <location>
        <begin position="474"/>
        <end position="495"/>
    </location>
</feature>
<feature type="transmembrane region" description="Helical" evidence="2">
    <location>
        <begin position="766"/>
        <end position="786"/>
    </location>
</feature>
<accession>A0AAE3G9Z0</accession>
<keyword evidence="4" id="KW-1185">Reference proteome</keyword>
<dbReference type="AlphaFoldDB" id="A0AAE3G9Z0"/>
<feature type="transmembrane region" description="Helical" evidence="2">
    <location>
        <begin position="394"/>
        <end position="414"/>
    </location>
</feature>
<sequence>MTTVSDPATATSAADTSPEATADRPGNSRLTGLGVGALVCVAVAVLAQLPFLRNRLFYIWDDSAVQFMPTWHFLGQRLMAGEWPVLFNADSWMGGNFSAEALFGVWNPVNVANYLLVAQFSDLALAALVLKTEFLVLLALGTYLLTREYGAKRGPAAVVAIALPFSGFTLFYDTSLWAGGLIAFTTLPYLWWMARRLARGVANPLWAFLFGGLAVTSGNPYGVLGVCAVLFALIVEFWFRGWRSRRTETAETAEATSAAGAGGSGAGGSGAGGSGQARRSGRLAALLPVGEDRRSVLRLLVVGVLIGLVVPLVFLPLLGNADVTWRTNQGFMSTGRMTPQLSDFLNLAIPSHEPMIDGFSANKLAVPGMYFAWFVVPLLPWLNWRVLRARWRGLLGVFVVAAGYCLFAVGPSDLWMFRFPLRHVEVIYLALGVVFAVLLSAGLRTDRVRVRALVTGLVLVVNGWLAFATQPFGWRRHLVSLALLGVATAVVVLLTRRSALRLVYPVITLVTAIALALQVLWFPFNRDVANYGFSRSIPELKEVASHYKGTTFQVADVFQANLPTRPDAEQARKTFLFGNVDLVAGVDMVGSYTGMGFRSFSDTVCMGYQGSTCANSWYALQRPTELAGAQLLDLLRLETVVIDRLLIPNPTVPAGWRITQQDRVATVLQRVDSLPWPSGRLSWNSDNVTILDNGSTDDRRETVRFSRTGDQPAQLAFARLAWPGYQATVDGTPVPTHEGPAGLLVVDLPPGIDGGDLTLTWEPRGLTFGLASGAFALLAALVLAVVTRVRRRGHGRFGSASLPG</sequence>
<proteinExistence type="predicted"/>
<feature type="transmembrane region" description="Helical" evidence="2">
    <location>
        <begin position="30"/>
        <end position="51"/>
    </location>
</feature>
<feature type="compositionally biased region" description="Gly residues" evidence="1">
    <location>
        <begin position="260"/>
        <end position="275"/>
    </location>
</feature>
<feature type="region of interest" description="Disordered" evidence="1">
    <location>
        <begin position="1"/>
        <end position="26"/>
    </location>
</feature>
<feature type="transmembrane region" description="Helical" evidence="2">
    <location>
        <begin position="364"/>
        <end position="382"/>
    </location>
</feature>
<feature type="transmembrane region" description="Helical" evidence="2">
    <location>
        <begin position="153"/>
        <end position="170"/>
    </location>
</feature>
<evidence type="ECO:0000256" key="2">
    <source>
        <dbReference type="SAM" id="Phobius"/>
    </source>
</evidence>
<feature type="transmembrane region" description="Helical" evidence="2">
    <location>
        <begin position="197"/>
        <end position="215"/>
    </location>
</feature>
<organism evidence="3 4">
    <name type="scientific">Goodfellowiella coeruleoviolacea</name>
    <dbReference type="NCBI Taxonomy" id="334858"/>
    <lineage>
        <taxon>Bacteria</taxon>
        <taxon>Bacillati</taxon>
        <taxon>Actinomycetota</taxon>
        <taxon>Actinomycetes</taxon>
        <taxon>Pseudonocardiales</taxon>
        <taxon>Pseudonocardiaceae</taxon>
        <taxon>Goodfellowiella</taxon>
    </lineage>
</organism>
<feature type="transmembrane region" description="Helical" evidence="2">
    <location>
        <begin position="502"/>
        <end position="524"/>
    </location>
</feature>
<dbReference type="Proteomes" id="UP001206128">
    <property type="component" value="Unassembled WGS sequence"/>
</dbReference>
<keyword evidence="2" id="KW-1133">Transmembrane helix</keyword>
<comment type="caution">
    <text evidence="3">The sequence shown here is derived from an EMBL/GenBank/DDBJ whole genome shotgun (WGS) entry which is preliminary data.</text>
</comment>
<dbReference type="RefSeq" id="WP_253768024.1">
    <property type="nucleotide sequence ID" value="NZ_JAMTCK010000003.1"/>
</dbReference>
<feature type="transmembrane region" description="Helical" evidence="2">
    <location>
        <begin position="296"/>
        <end position="318"/>
    </location>
</feature>
<feature type="transmembrane region" description="Helical" evidence="2">
    <location>
        <begin position="123"/>
        <end position="146"/>
    </location>
</feature>
<dbReference type="EMBL" id="JAMTCK010000003">
    <property type="protein sequence ID" value="MCP2164396.1"/>
    <property type="molecule type" value="Genomic_DNA"/>
</dbReference>
<feature type="transmembrane region" description="Helical" evidence="2">
    <location>
        <begin position="176"/>
        <end position="192"/>
    </location>
</feature>
<evidence type="ECO:0008006" key="5">
    <source>
        <dbReference type="Google" id="ProtNLM"/>
    </source>
</evidence>
<keyword evidence="2" id="KW-0812">Transmembrane</keyword>
<evidence type="ECO:0000313" key="3">
    <source>
        <dbReference type="EMBL" id="MCP2164396.1"/>
    </source>
</evidence>
<feature type="transmembrane region" description="Helical" evidence="2">
    <location>
        <begin position="221"/>
        <end position="239"/>
    </location>
</feature>
<gene>
    <name evidence="3" type="ORF">LX83_001236</name>
</gene>
<feature type="transmembrane region" description="Helical" evidence="2">
    <location>
        <begin position="426"/>
        <end position="443"/>
    </location>
</feature>
<evidence type="ECO:0000256" key="1">
    <source>
        <dbReference type="SAM" id="MobiDB-lite"/>
    </source>
</evidence>
<protein>
    <recommendedName>
        <fullName evidence="5">YfhO family protein</fullName>
    </recommendedName>
</protein>
<feature type="compositionally biased region" description="Low complexity" evidence="1">
    <location>
        <begin position="1"/>
        <end position="20"/>
    </location>
</feature>
<reference evidence="3" key="1">
    <citation type="submission" date="2022-06" db="EMBL/GenBank/DDBJ databases">
        <title>Genomic Encyclopedia of Archaeal and Bacterial Type Strains, Phase II (KMG-II): from individual species to whole genera.</title>
        <authorList>
            <person name="Goeker M."/>
        </authorList>
    </citation>
    <scope>NUCLEOTIDE SEQUENCE</scope>
    <source>
        <strain evidence="3">DSM 43935</strain>
    </source>
</reference>
<feature type="region of interest" description="Disordered" evidence="1">
    <location>
        <begin position="250"/>
        <end position="276"/>
    </location>
</feature>
<feature type="transmembrane region" description="Helical" evidence="2">
    <location>
        <begin position="450"/>
        <end position="468"/>
    </location>
</feature>
<name>A0AAE3G9Z0_9PSEU</name>
<feature type="compositionally biased region" description="Low complexity" evidence="1">
    <location>
        <begin position="250"/>
        <end position="259"/>
    </location>
</feature>